<keyword evidence="3" id="KW-1185">Reference proteome</keyword>
<sequence length="196" mass="21426">MVSRTNKHLQQTTNVPHTVSTHSTPQTSHPPILPISSSTILTLLSNPFTAFSSNHLSLLSTPNLSSRTAQISAILALSISLSASVNLAPNVCSSRFSARARSIMRAIRSGRRLYSLDSALEKWMKGLREEEIRVRKRRVRNRIVGCVSVVVVGEAGGMDNMGCGDGLRAQSVRGLWYEPWLGGGDEADVVWRVVDM</sequence>
<proteinExistence type="predicted"/>
<organism evidence="2 3">
    <name type="scientific">Lepidopterella palustris CBS 459.81</name>
    <dbReference type="NCBI Taxonomy" id="1314670"/>
    <lineage>
        <taxon>Eukaryota</taxon>
        <taxon>Fungi</taxon>
        <taxon>Dikarya</taxon>
        <taxon>Ascomycota</taxon>
        <taxon>Pezizomycotina</taxon>
        <taxon>Dothideomycetes</taxon>
        <taxon>Pleosporomycetidae</taxon>
        <taxon>Mytilinidiales</taxon>
        <taxon>Argynnaceae</taxon>
        <taxon>Lepidopterella</taxon>
    </lineage>
</organism>
<evidence type="ECO:0000256" key="1">
    <source>
        <dbReference type="SAM" id="MobiDB-lite"/>
    </source>
</evidence>
<dbReference type="Proteomes" id="UP000250266">
    <property type="component" value="Unassembled WGS sequence"/>
</dbReference>
<dbReference type="EMBL" id="KV745042">
    <property type="protein sequence ID" value="OCK78744.1"/>
    <property type="molecule type" value="Genomic_DNA"/>
</dbReference>
<dbReference type="AlphaFoldDB" id="A0A8E2E7R2"/>
<feature type="region of interest" description="Disordered" evidence="1">
    <location>
        <begin position="1"/>
        <end position="32"/>
    </location>
</feature>
<evidence type="ECO:0000313" key="2">
    <source>
        <dbReference type="EMBL" id="OCK78744.1"/>
    </source>
</evidence>
<evidence type="ECO:0000313" key="3">
    <source>
        <dbReference type="Proteomes" id="UP000250266"/>
    </source>
</evidence>
<reference evidence="2 3" key="1">
    <citation type="journal article" date="2016" name="Nat. Commun.">
        <title>Ectomycorrhizal ecology is imprinted in the genome of the dominant symbiotic fungus Cenococcum geophilum.</title>
        <authorList>
            <consortium name="DOE Joint Genome Institute"/>
            <person name="Peter M."/>
            <person name="Kohler A."/>
            <person name="Ohm R.A."/>
            <person name="Kuo A."/>
            <person name="Krutzmann J."/>
            <person name="Morin E."/>
            <person name="Arend M."/>
            <person name="Barry K.W."/>
            <person name="Binder M."/>
            <person name="Choi C."/>
            <person name="Clum A."/>
            <person name="Copeland A."/>
            <person name="Grisel N."/>
            <person name="Haridas S."/>
            <person name="Kipfer T."/>
            <person name="LaButti K."/>
            <person name="Lindquist E."/>
            <person name="Lipzen A."/>
            <person name="Maire R."/>
            <person name="Meier B."/>
            <person name="Mihaltcheva S."/>
            <person name="Molinier V."/>
            <person name="Murat C."/>
            <person name="Poggeler S."/>
            <person name="Quandt C.A."/>
            <person name="Sperisen C."/>
            <person name="Tritt A."/>
            <person name="Tisserant E."/>
            <person name="Crous P.W."/>
            <person name="Henrissat B."/>
            <person name="Nehls U."/>
            <person name="Egli S."/>
            <person name="Spatafora J.W."/>
            <person name="Grigoriev I.V."/>
            <person name="Martin F.M."/>
        </authorList>
    </citation>
    <scope>NUCLEOTIDE SEQUENCE [LARGE SCALE GENOMIC DNA]</scope>
    <source>
        <strain evidence="2 3">CBS 459.81</strain>
    </source>
</reference>
<gene>
    <name evidence="2" type="ORF">K432DRAFT_85085</name>
</gene>
<accession>A0A8E2E7R2</accession>
<feature type="compositionally biased region" description="Polar residues" evidence="1">
    <location>
        <begin position="8"/>
        <end position="26"/>
    </location>
</feature>
<name>A0A8E2E7R2_9PEZI</name>
<protein>
    <submittedName>
        <fullName evidence="2">Uncharacterized protein</fullName>
    </submittedName>
</protein>